<protein>
    <submittedName>
        <fullName evidence="1">Uncharacterized protein</fullName>
    </submittedName>
</protein>
<evidence type="ECO:0000313" key="1">
    <source>
        <dbReference type="EMBL" id="TNN49050.1"/>
    </source>
</evidence>
<comment type="caution">
    <text evidence="1">The sequence shown here is derived from an EMBL/GenBank/DDBJ whole genome shotgun (WGS) entry which is preliminary data.</text>
</comment>
<name>A0A4Z2G7E6_9TELE</name>
<dbReference type="Proteomes" id="UP000314294">
    <property type="component" value="Unassembled WGS sequence"/>
</dbReference>
<dbReference type="EMBL" id="SRLO01000672">
    <property type="protein sequence ID" value="TNN49050.1"/>
    <property type="molecule type" value="Genomic_DNA"/>
</dbReference>
<dbReference type="AlphaFoldDB" id="A0A4Z2G7E6"/>
<accession>A0A4Z2G7E6</accession>
<reference evidence="1 2" key="1">
    <citation type="submission" date="2019-03" db="EMBL/GenBank/DDBJ databases">
        <title>First draft genome of Liparis tanakae, snailfish: a comprehensive survey of snailfish specific genes.</title>
        <authorList>
            <person name="Kim W."/>
            <person name="Song I."/>
            <person name="Jeong J.-H."/>
            <person name="Kim D."/>
            <person name="Kim S."/>
            <person name="Ryu S."/>
            <person name="Song J.Y."/>
            <person name="Lee S.K."/>
        </authorList>
    </citation>
    <scope>NUCLEOTIDE SEQUENCE [LARGE SCALE GENOMIC DNA]</scope>
    <source>
        <tissue evidence="1">Muscle</tissue>
    </source>
</reference>
<proteinExistence type="predicted"/>
<keyword evidence="2" id="KW-1185">Reference proteome</keyword>
<organism evidence="1 2">
    <name type="scientific">Liparis tanakae</name>
    <name type="common">Tanaka's snailfish</name>
    <dbReference type="NCBI Taxonomy" id="230148"/>
    <lineage>
        <taxon>Eukaryota</taxon>
        <taxon>Metazoa</taxon>
        <taxon>Chordata</taxon>
        <taxon>Craniata</taxon>
        <taxon>Vertebrata</taxon>
        <taxon>Euteleostomi</taxon>
        <taxon>Actinopterygii</taxon>
        <taxon>Neopterygii</taxon>
        <taxon>Teleostei</taxon>
        <taxon>Neoteleostei</taxon>
        <taxon>Acanthomorphata</taxon>
        <taxon>Eupercaria</taxon>
        <taxon>Perciformes</taxon>
        <taxon>Cottioidei</taxon>
        <taxon>Cottales</taxon>
        <taxon>Liparidae</taxon>
        <taxon>Liparis</taxon>
    </lineage>
</organism>
<sequence length="93" mass="11001">MEPQRHPPAQRAADRTPTQPEIRHFILHDARFYIGGSGSIPRRLPCRDHLQILGWFPASRLQLLFNQRQEEVVQGALDVSERFIWRCRGRKMR</sequence>
<gene>
    <name evidence="1" type="ORF">EYF80_040758</name>
</gene>
<evidence type="ECO:0000313" key="2">
    <source>
        <dbReference type="Proteomes" id="UP000314294"/>
    </source>
</evidence>